<organism evidence="2 3">
    <name type="scientific">Polyrhizophydium stewartii</name>
    <dbReference type="NCBI Taxonomy" id="2732419"/>
    <lineage>
        <taxon>Eukaryota</taxon>
        <taxon>Fungi</taxon>
        <taxon>Fungi incertae sedis</taxon>
        <taxon>Chytridiomycota</taxon>
        <taxon>Chytridiomycota incertae sedis</taxon>
        <taxon>Chytridiomycetes</taxon>
        <taxon>Rhizophydiales</taxon>
        <taxon>Rhizophydiales incertae sedis</taxon>
        <taxon>Polyrhizophydium</taxon>
    </lineage>
</organism>
<evidence type="ECO:0000313" key="3">
    <source>
        <dbReference type="Proteomes" id="UP001527925"/>
    </source>
</evidence>
<evidence type="ECO:0000313" key="2">
    <source>
        <dbReference type="EMBL" id="KAL2918767.1"/>
    </source>
</evidence>
<dbReference type="EMBL" id="JADGIZ020000005">
    <property type="protein sequence ID" value="KAL2918767.1"/>
    <property type="molecule type" value="Genomic_DNA"/>
</dbReference>
<dbReference type="PANTHER" id="PTHR46487">
    <property type="entry name" value="DNA REPAIR PROTEIN XRCC3"/>
    <property type="match status" value="1"/>
</dbReference>
<reference evidence="2 3" key="1">
    <citation type="submission" date="2023-09" db="EMBL/GenBank/DDBJ databases">
        <title>Pangenome analysis of Batrachochytrium dendrobatidis and related Chytrids.</title>
        <authorList>
            <person name="Yacoub M.N."/>
            <person name="Stajich J.E."/>
            <person name="James T.Y."/>
        </authorList>
    </citation>
    <scope>NUCLEOTIDE SEQUENCE [LARGE SCALE GENOMIC DNA]</scope>
    <source>
        <strain evidence="2 3">JEL0888</strain>
    </source>
</reference>
<sequence>MLDAGGSGTRLGLGDPVLDAALGGGLIPGTVNELFGPASAGKTQLALQLALAVQLPPQHGGLGGGAMYISTDKNFPLRRLDDLRGAFAARHPGVTAQGLADRIFVLRVANLETQHHVVMYQLEQHMRRHAVRLVVIDSIASIVRSDVDPGLVEQHERSQCLAEMLLALKRIAMQLEAVVVCVNQVIWKPLSLHRTTNSAILRPTERLVVTSDGLEESLGRACSVRPAMSEMVAPYMNASFLVDRDPPSEHSGKLPALRRLIVAYSPVLASGNACQFRIHAHGIVGET</sequence>
<dbReference type="SMART" id="SM00382">
    <property type="entry name" value="AAA"/>
    <property type="match status" value="1"/>
</dbReference>
<dbReference type="InterPro" id="IPR020588">
    <property type="entry name" value="RecA_ATP-bd"/>
</dbReference>
<dbReference type="InterPro" id="IPR027417">
    <property type="entry name" value="P-loop_NTPase"/>
</dbReference>
<dbReference type="Proteomes" id="UP001527925">
    <property type="component" value="Unassembled WGS sequence"/>
</dbReference>
<protein>
    <submittedName>
        <fullName evidence="2">DNA repair protein xrcc3</fullName>
    </submittedName>
</protein>
<gene>
    <name evidence="2" type="primary">XRCC3</name>
    <name evidence="2" type="ORF">HK105_201601</name>
</gene>
<keyword evidence="3" id="KW-1185">Reference proteome</keyword>
<evidence type="ECO:0000259" key="1">
    <source>
        <dbReference type="PROSITE" id="PS50162"/>
    </source>
</evidence>
<dbReference type="Gene3D" id="3.40.50.300">
    <property type="entry name" value="P-loop containing nucleotide triphosphate hydrolases"/>
    <property type="match status" value="1"/>
</dbReference>
<accession>A0ABR4NGX0</accession>
<dbReference type="PROSITE" id="PS50162">
    <property type="entry name" value="RECA_2"/>
    <property type="match status" value="1"/>
</dbReference>
<feature type="domain" description="RecA family profile 1" evidence="1">
    <location>
        <begin position="7"/>
        <end position="185"/>
    </location>
</feature>
<dbReference type="Pfam" id="PF08423">
    <property type="entry name" value="Rad51"/>
    <property type="match status" value="1"/>
</dbReference>
<dbReference type="InterPro" id="IPR003593">
    <property type="entry name" value="AAA+_ATPase"/>
</dbReference>
<proteinExistence type="predicted"/>
<dbReference type="PANTHER" id="PTHR46487:SF1">
    <property type="entry name" value="DNA REPAIR PROTEIN XRCC3"/>
    <property type="match status" value="1"/>
</dbReference>
<dbReference type="SUPFAM" id="SSF52540">
    <property type="entry name" value="P-loop containing nucleoside triphosphate hydrolases"/>
    <property type="match status" value="1"/>
</dbReference>
<name>A0ABR4NGX0_9FUNG</name>
<dbReference type="InterPro" id="IPR013632">
    <property type="entry name" value="Rad51_C"/>
</dbReference>
<comment type="caution">
    <text evidence="2">The sequence shown here is derived from an EMBL/GenBank/DDBJ whole genome shotgun (WGS) entry which is preliminary data.</text>
</comment>